<accession>A0A3B0JH33</accession>
<dbReference type="PROSITE" id="PS50011">
    <property type="entry name" value="PROTEIN_KINASE_DOM"/>
    <property type="match status" value="1"/>
</dbReference>
<keyword evidence="8" id="KW-1185">Reference proteome</keyword>
<dbReference type="InterPro" id="IPR017441">
    <property type="entry name" value="Protein_kinase_ATP_BS"/>
</dbReference>
<proteinExistence type="inferred from homology"/>
<dbReference type="PROSITE" id="PS00107">
    <property type="entry name" value="PROTEIN_KINASE_ATP"/>
    <property type="match status" value="1"/>
</dbReference>
<keyword evidence="3 4" id="KW-0067">ATP-binding</keyword>
<evidence type="ECO:0000313" key="7">
    <source>
        <dbReference type="EMBL" id="SPP80023.1"/>
    </source>
</evidence>
<dbReference type="EC" id="2.7.11.1" evidence="1"/>
<dbReference type="AlphaFoldDB" id="A0A3B0JH33"/>
<comment type="similarity">
    <text evidence="5">Belongs to the protein kinase superfamily.</text>
</comment>
<dbReference type="PANTHER" id="PTHR11909">
    <property type="entry name" value="CASEIN KINASE-RELATED"/>
    <property type="match status" value="1"/>
</dbReference>
<reference evidence="8" key="1">
    <citation type="submission" date="2018-01" db="EMBL/GenBank/DDBJ databases">
        <authorList>
            <person name="Alioto T."/>
            <person name="Alioto T."/>
        </authorList>
    </citation>
    <scope>NUCLEOTIDE SEQUENCE [LARGE SCALE GENOMIC DNA]</scope>
</reference>
<keyword evidence="7" id="KW-0808">Transferase</keyword>
<dbReference type="InterPro" id="IPR011009">
    <property type="entry name" value="Kinase-like_dom_sf"/>
</dbReference>
<evidence type="ECO:0000259" key="6">
    <source>
        <dbReference type="PROSITE" id="PS50011"/>
    </source>
</evidence>
<evidence type="ECO:0000256" key="1">
    <source>
        <dbReference type="ARBA" id="ARBA00012513"/>
    </source>
</evidence>
<keyword evidence="5" id="KW-0723">Serine/threonine-protein kinase</keyword>
<keyword evidence="7" id="KW-0418">Kinase</keyword>
<dbReference type="SMART" id="SM00220">
    <property type="entry name" value="S_TKc"/>
    <property type="match status" value="1"/>
</dbReference>
<dbReference type="PROSITE" id="PS00108">
    <property type="entry name" value="PROTEIN_KINASE_ST"/>
    <property type="match status" value="1"/>
</dbReference>
<dbReference type="CDD" id="cd14016">
    <property type="entry name" value="STKc_CK1"/>
    <property type="match status" value="1"/>
</dbReference>
<dbReference type="OrthoDB" id="1932208at2759"/>
<evidence type="ECO:0000256" key="5">
    <source>
        <dbReference type="RuleBase" id="RU000304"/>
    </source>
</evidence>
<dbReference type="Gene3D" id="1.10.510.10">
    <property type="entry name" value="Transferase(Phosphotransferase) domain 1"/>
    <property type="match status" value="1"/>
</dbReference>
<dbReference type="InterPro" id="IPR050235">
    <property type="entry name" value="CK1_Ser-Thr_kinase"/>
</dbReference>
<dbReference type="STRING" id="7266.A0A3B0JH33"/>
<feature type="domain" description="Protein kinase" evidence="6">
    <location>
        <begin position="12"/>
        <end position="281"/>
    </location>
</feature>
<keyword evidence="2 4" id="KW-0547">Nucleotide-binding</keyword>
<dbReference type="EMBL" id="OUUW01000004">
    <property type="protein sequence ID" value="SPP80023.1"/>
    <property type="molecule type" value="Genomic_DNA"/>
</dbReference>
<protein>
    <recommendedName>
        <fullName evidence="1">non-specific serine/threonine protein kinase</fullName>
        <ecNumber evidence="1">2.7.11.1</ecNumber>
    </recommendedName>
</protein>
<dbReference type="GO" id="GO:0005524">
    <property type="term" value="F:ATP binding"/>
    <property type="evidence" value="ECO:0007669"/>
    <property type="project" value="UniProtKB-UniRule"/>
</dbReference>
<dbReference type="Proteomes" id="UP000268350">
    <property type="component" value="Unassembled WGS sequence"/>
</dbReference>
<feature type="binding site" evidence="4">
    <location>
        <position position="41"/>
    </location>
    <ligand>
        <name>ATP</name>
        <dbReference type="ChEBI" id="CHEBI:30616"/>
    </ligand>
</feature>
<dbReference type="Pfam" id="PF00069">
    <property type="entry name" value="Pkinase"/>
    <property type="match status" value="1"/>
</dbReference>
<evidence type="ECO:0000313" key="8">
    <source>
        <dbReference type="Proteomes" id="UP000268350"/>
    </source>
</evidence>
<evidence type="ECO:0000256" key="2">
    <source>
        <dbReference type="ARBA" id="ARBA00022741"/>
    </source>
</evidence>
<dbReference type="SUPFAM" id="SSF56112">
    <property type="entry name" value="Protein kinase-like (PK-like)"/>
    <property type="match status" value="1"/>
</dbReference>
<evidence type="ECO:0000256" key="4">
    <source>
        <dbReference type="PROSITE-ProRule" id="PRU10141"/>
    </source>
</evidence>
<organism evidence="7 8">
    <name type="scientific">Drosophila guanche</name>
    <name type="common">Fruit fly</name>
    <dbReference type="NCBI Taxonomy" id="7266"/>
    <lineage>
        <taxon>Eukaryota</taxon>
        <taxon>Metazoa</taxon>
        <taxon>Ecdysozoa</taxon>
        <taxon>Arthropoda</taxon>
        <taxon>Hexapoda</taxon>
        <taxon>Insecta</taxon>
        <taxon>Pterygota</taxon>
        <taxon>Neoptera</taxon>
        <taxon>Endopterygota</taxon>
        <taxon>Diptera</taxon>
        <taxon>Brachycera</taxon>
        <taxon>Muscomorpha</taxon>
        <taxon>Ephydroidea</taxon>
        <taxon>Drosophilidae</taxon>
        <taxon>Drosophila</taxon>
        <taxon>Sophophora</taxon>
    </lineage>
</organism>
<name>A0A3B0JH33_DROGU</name>
<dbReference type="InterPro" id="IPR008271">
    <property type="entry name" value="Ser/Thr_kinase_AS"/>
</dbReference>
<dbReference type="GO" id="GO:0004674">
    <property type="term" value="F:protein serine/threonine kinase activity"/>
    <property type="evidence" value="ECO:0007669"/>
    <property type="project" value="UniProtKB-KW"/>
</dbReference>
<gene>
    <name evidence="7" type="ORF">DGUA_6G012962</name>
</gene>
<evidence type="ECO:0000256" key="3">
    <source>
        <dbReference type="ARBA" id="ARBA00022840"/>
    </source>
</evidence>
<sequence length="328" mass="38207">MAMKYQLVGGKYQVIKRIGGGTFGDIYGGICVTDNTDVAIKIESHESKCPQLMNEANVYRMLSNSPGFPTFLYYGCEEKFKALVIELLGPSLYDLFIECNHRFSLKTILMLADQQMARLEAIHTLGFVHRDIKPANFLMGLGDKSKKVFLIDFGMSRQFKNPKTQKHIRFRRVDSVFGTLRYSSLRAQKGEEQSRRDDLESLMYCMIYFYKGKLPWIGLTAANEHQKMELIMEKKKSSKIDDLCDAFPPMIGLLMKYIRNLRFEEDPDYVYMRQMLRIDFLVLNHVYDLKFDWTQLREQRKDSSPGKEPIEHKSTSSLYYTVSENTVF</sequence>
<dbReference type="InterPro" id="IPR000719">
    <property type="entry name" value="Prot_kinase_dom"/>
</dbReference>
<dbReference type="OMA" id="YRAIERI"/>